<dbReference type="GO" id="GO:0009166">
    <property type="term" value="P:nucleotide catabolic process"/>
    <property type="evidence" value="ECO:0007669"/>
    <property type="project" value="InterPro"/>
</dbReference>
<dbReference type="GO" id="GO:0016787">
    <property type="term" value="F:hydrolase activity"/>
    <property type="evidence" value="ECO:0007669"/>
    <property type="project" value="InterPro"/>
</dbReference>
<evidence type="ECO:0000313" key="3">
    <source>
        <dbReference type="Proteomes" id="UP000016936"/>
    </source>
</evidence>
<dbReference type="EMBL" id="KB445598">
    <property type="protein sequence ID" value="EMD84894.1"/>
    <property type="molecule type" value="Genomic_DNA"/>
</dbReference>
<protein>
    <recommendedName>
        <fullName evidence="4">5'-Nucleotidase C-terminal domain-containing protein</fullName>
    </recommendedName>
</protein>
<proteinExistence type="predicted"/>
<reference evidence="3" key="2">
    <citation type="journal article" date="2013" name="PLoS Genet.">
        <title>Comparative genome structure, secondary metabolite, and effector coding capacity across Cochliobolus pathogens.</title>
        <authorList>
            <person name="Condon B.J."/>
            <person name="Leng Y."/>
            <person name="Wu D."/>
            <person name="Bushley K.E."/>
            <person name="Ohm R.A."/>
            <person name="Otillar R."/>
            <person name="Martin J."/>
            <person name="Schackwitz W."/>
            <person name="Grimwood J."/>
            <person name="MohdZainudin N."/>
            <person name="Xue C."/>
            <person name="Wang R."/>
            <person name="Manning V.A."/>
            <person name="Dhillon B."/>
            <person name="Tu Z.J."/>
            <person name="Steffenson B.J."/>
            <person name="Salamov A."/>
            <person name="Sun H."/>
            <person name="Lowry S."/>
            <person name="LaButti K."/>
            <person name="Han J."/>
            <person name="Copeland A."/>
            <person name="Lindquist E."/>
            <person name="Barry K."/>
            <person name="Schmutz J."/>
            <person name="Baker S.E."/>
            <person name="Ciuffetti L.M."/>
            <person name="Grigoriev I.V."/>
            <person name="Zhong S."/>
            <person name="Turgeon B.G."/>
        </authorList>
    </citation>
    <scope>NUCLEOTIDE SEQUENCE [LARGE SCALE GENOMIC DNA]</scope>
    <source>
        <strain evidence="3">C5 / ATCC 48332 / race O</strain>
    </source>
</reference>
<keyword evidence="1" id="KW-0472">Membrane</keyword>
<sequence length="217" mass="23846">MWHTTVLQGYKVGFLELAGRVEKRNFVIAITHMRLVEDLSVLEVLKDSVDDSRVYLLLGGHDYDLLRRYEGELTYDDPTVIDASVPNSEVIIGNTGMICDANGAVSRSVTGNATLHNISVTQVVDMNKLAHDTEALSSSLTTVNHSLKHVNEQKSRPPSHALLLSPTPLEGTGSIVRSRETNLGNLLADMIRIYYAVDIALVNMLIAISCSSIVIFR</sequence>
<feature type="transmembrane region" description="Helical" evidence="1">
    <location>
        <begin position="193"/>
        <end position="216"/>
    </location>
</feature>
<dbReference type="PANTHER" id="PTHR11575:SF41">
    <property type="entry name" value="PUTATIVE (AFU_ORTHOLOGUE AFUA_1G01160)-RELATED"/>
    <property type="match status" value="1"/>
</dbReference>
<keyword evidence="3" id="KW-1185">Reference proteome</keyword>
<keyword evidence="1" id="KW-0812">Transmembrane</keyword>
<dbReference type="InterPro" id="IPR036907">
    <property type="entry name" value="5'-Nucleotdase_C_sf"/>
</dbReference>
<accession>M2TEE7</accession>
<dbReference type="SUPFAM" id="SSF55816">
    <property type="entry name" value="5'-nucleotidase (syn. UDP-sugar hydrolase), C-terminal domain"/>
    <property type="match status" value="1"/>
</dbReference>
<dbReference type="Gene3D" id="3.90.780.10">
    <property type="entry name" value="5'-Nucleotidase, C-terminal domain"/>
    <property type="match status" value="1"/>
</dbReference>
<evidence type="ECO:0000256" key="1">
    <source>
        <dbReference type="SAM" id="Phobius"/>
    </source>
</evidence>
<dbReference type="PANTHER" id="PTHR11575">
    <property type="entry name" value="5'-NUCLEOTIDASE-RELATED"/>
    <property type="match status" value="1"/>
</dbReference>
<organism evidence="2 3">
    <name type="scientific">Cochliobolus heterostrophus (strain C5 / ATCC 48332 / race O)</name>
    <name type="common">Southern corn leaf blight fungus</name>
    <name type="synonym">Bipolaris maydis</name>
    <dbReference type="NCBI Taxonomy" id="701091"/>
    <lineage>
        <taxon>Eukaryota</taxon>
        <taxon>Fungi</taxon>
        <taxon>Dikarya</taxon>
        <taxon>Ascomycota</taxon>
        <taxon>Pezizomycotina</taxon>
        <taxon>Dothideomycetes</taxon>
        <taxon>Pleosporomycetidae</taxon>
        <taxon>Pleosporales</taxon>
        <taxon>Pleosporineae</taxon>
        <taxon>Pleosporaceae</taxon>
        <taxon>Bipolaris</taxon>
    </lineage>
</organism>
<dbReference type="STRING" id="701091.M2TEE7"/>
<keyword evidence="1" id="KW-1133">Transmembrane helix</keyword>
<reference evidence="2 3" key="1">
    <citation type="journal article" date="2012" name="PLoS Pathog.">
        <title>Diverse lifestyles and strategies of plant pathogenesis encoded in the genomes of eighteen Dothideomycetes fungi.</title>
        <authorList>
            <person name="Ohm R.A."/>
            <person name="Feau N."/>
            <person name="Henrissat B."/>
            <person name="Schoch C.L."/>
            <person name="Horwitz B.A."/>
            <person name="Barry K.W."/>
            <person name="Condon B.J."/>
            <person name="Copeland A.C."/>
            <person name="Dhillon B."/>
            <person name="Glaser F."/>
            <person name="Hesse C.N."/>
            <person name="Kosti I."/>
            <person name="LaButti K."/>
            <person name="Lindquist E.A."/>
            <person name="Lucas S."/>
            <person name="Salamov A.A."/>
            <person name="Bradshaw R.E."/>
            <person name="Ciuffetti L."/>
            <person name="Hamelin R.C."/>
            <person name="Kema G.H.J."/>
            <person name="Lawrence C."/>
            <person name="Scott J.A."/>
            <person name="Spatafora J.W."/>
            <person name="Turgeon B.G."/>
            <person name="de Wit P.J.G.M."/>
            <person name="Zhong S."/>
            <person name="Goodwin S.B."/>
            <person name="Grigoriev I.V."/>
        </authorList>
    </citation>
    <scope>NUCLEOTIDE SEQUENCE [LARGE SCALE GENOMIC DNA]</scope>
    <source>
        <strain evidence="3">C5 / ATCC 48332 / race O</strain>
    </source>
</reference>
<evidence type="ECO:0000313" key="2">
    <source>
        <dbReference type="EMBL" id="EMD84894.1"/>
    </source>
</evidence>
<evidence type="ECO:0008006" key="4">
    <source>
        <dbReference type="Google" id="ProtNLM"/>
    </source>
</evidence>
<name>M2TEE7_COCH5</name>
<gene>
    <name evidence="2" type="ORF">COCHEDRAFT_1035889</name>
</gene>
<dbReference type="Proteomes" id="UP000016936">
    <property type="component" value="Unassembled WGS sequence"/>
</dbReference>
<dbReference type="InterPro" id="IPR006179">
    <property type="entry name" value="5_nucleotidase/apyrase"/>
</dbReference>
<dbReference type="AlphaFoldDB" id="M2TEE7"/>
<dbReference type="OMA" id="GMICDAN"/>
<dbReference type="HOGENOM" id="CLU_1272170_0_0_1"/>